<name>A0AAP4BBB9_9FIRM</name>
<evidence type="ECO:0000313" key="2">
    <source>
        <dbReference type="EMBL" id="MDI9241416.1"/>
    </source>
</evidence>
<dbReference type="Proteomes" id="UP001300383">
    <property type="component" value="Unassembled WGS sequence"/>
</dbReference>
<keyword evidence="3" id="KW-1185">Reference proteome</keyword>
<comment type="caution">
    <text evidence="2">The sequence shown here is derived from an EMBL/GenBank/DDBJ whole genome shotgun (WGS) entry which is preliminary data.</text>
</comment>
<sequence length="314" mass="36245">MDRIWILIGDENMKETVNDFTGVDFVPEDTEWIPDEDSRVWEADRETDEEETVVLKTANAPELYAEDMDETVVLKPFSERKTEFGGEEQYWEEQYREELDTGCQEPEWEEPEWEGPVRRESKNRRKYGRDPYEREEEIAEIRPMAREITGKRVKRKRKTKTSRGYFLLLRLATVAFLGVICVALLRGFLMQRSALGSFSDAVTRKNYAELLYLTLAVLTVAYGALSMVWTLGRRRVYCDGRLKKVDTGRGMTAFVLFSLLAFLGARCTLYLPDHPAFLGGFTQYLLVVVSAQYVIYGCSALGILCCILRRIKKA</sequence>
<keyword evidence="1" id="KW-0812">Transmembrane</keyword>
<dbReference type="AlphaFoldDB" id="A0AAP4BBB9"/>
<feature type="transmembrane region" description="Helical" evidence="1">
    <location>
        <begin position="284"/>
        <end position="308"/>
    </location>
</feature>
<proteinExistence type="predicted"/>
<evidence type="ECO:0000313" key="3">
    <source>
        <dbReference type="Proteomes" id="UP001300383"/>
    </source>
</evidence>
<feature type="transmembrane region" description="Helical" evidence="1">
    <location>
        <begin position="253"/>
        <end position="272"/>
    </location>
</feature>
<organism evidence="2 3">
    <name type="scientific">Fusibacillus kribbianus</name>
    <dbReference type="NCBI Taxonomy" id="3044208"/>
    <lineage>
        <taxon>Bacteria</taxon>
        <taxon>Bacillati</taxon>
        <taxon>Bacillota</taxon>
        <taxon>Clostridia</taxon>
        <taxon>Lachnospirales</taxon>
        <taxon>Lachnospiraceae</taxon>
        <taxon>Fusibacillus</taxon>
    </lineage>
</organism>
<protein>
    <submittedName>
        <fullName evidence="2">Uncharacterized protein</fullName>
    </submittedName>
</protein>
<dbReference type="EMBL" id="JASGBQ010000002">
    <property type="protein sequence ID" value="MDI9241416.1"/>
    <property type="molecule type" value="Genomic_DNA"/>
</dbReference>
<reference evidence="2 3" key="1">
    <citation type="submission" date="2023-05" db="EMBL/GenBank/DDBJ databases">
        <title>[ruminococcus] sp. nov., isolated from a pig farm feces dump.</title>
        <authorList>
            <person name="Chang Y.-H."/>
        </authorList>
    </citation>
    <scope>NUCLEOTIDE SEQUENCE [LARGE SCALE GENOMIC DNA]</scope>
    <source>
        <strain evidence="2 3">YH-rum2234</strain>
    </source>
</reference>
<evidence type="ECO:0000256" key="1">
    <source>
        <dbReference type="SAM" id="Phobius"/>
    </source>
</evidence>
<accession>A0AAP4BBB9</accession>
<feature type="transmembrane region" description="Helical" evidence="1">
    <location>
        <begin position="210"/>
        <end position="232"/>
    </location>
</feature>
<keyword evidence="1" id="KW-0472">Membrane</keyword>
<gene>
    <name evidence="2" type="ORF">QJ036_02850</name>
</gene>
<feature type="transmembrane region" description="Helical" evidence="1">
    <location>
        <begin position="164"/>
        <end position="190"/>
    </location>
</feature>
<keyword evidence="1" id="KW-1133">Transmembrane helix</keyword>